<dbReference type="Proteomes" id="UP001595859">
    <property type="component" value="Unassembled WGS sequence"/>
</dbReference>
<dbReference type="RefSeq" id="WP_378058549.1">
    <property type="nucleotide sequence ID" value="NZ_JBHSIS010000010.1"/>
</dbReference>
<name>A0ABV9S624_9PSEU</name>
<feature type="domain" description="DUF397" evidence="1">
    <location>
        <begin position="5"/>
        <end position="56"/>
    </location>
</feature>
<organism evidence="2 3">
    <name type="scientific">Actinophytocola glycyrrhizae</name>
    <dbReference type="NCBI Taxonomy" id="2044873"/>
    <lineage>
        <taxon>Bacteria</taxon>
        <taxon>Bacillati</taxon>
        <taxon>Actinomycetota</taxon>
        <taxon>Actinomycetes</taxon>
        <taxon>Pseudonocardiales</taxon>
        <taxon>Pseudonocardiaceae</taxon>
    </lineage>
</organism>
<evidence type="ECO:0000259" key="1">
    <source>
        <dbReference type="Pfam" id="PF04149"/>
    </source>
</evidence>
<dbReference type="EMBL" id="JBHSIS010000010">
    <property type="protein sequence ID" value="MFC4856587.1"/>
    <property type="molecule type" value="Genomic_DNA"/>
</dbReference>
<gene>
    <name evidence="2" type="ORF">ACFPCV_24040</name>
</gene>
<reference evidence="3" key="1">
    <citation type="journal article" date="2019" name="Int. J. Syst. Evol. Microbiol.">
        <title>The Global Catalogue of Microorganisms (GCM) 10K type strain sequencing project: providing services to taxonomists for standard genome sequencing and annotation.</title>
        <authorList>
            <consortium name="The Broad Institute Genomics Platform"/>
            <consortium name="The Broad Institute Genome Sequencing Center for Infectious Disease"/>
            <person name="Wu L."/>
            <person name="Ma J."/>
        </authorList>
    </citation>
    <scope>NUCLEOTIDE SEQUENCE [LARGE SCALE GENOMIC DNA]</scope>
    <source>
        <strain evidence="3">ZS-22-S1</strain>
    </source>
</reference>
<protein>
    <submittedName>
        <fullName evidence="2">DUF397 domain-containing protein</fullName>
    </submittedName>
</protein>
<comment type="caution">
    <text evidence="2">The sequence shown here is derived from an EMBL/GenBank/DDBJ whole genome shotgun (WGS) entry which is preliminary data.</text>
</comment>
<proteinExistence type="predicted"/>
<evidence type="ECO:0000313" key="3">
    <source>
        <dbReference type="Proteomes" id="UP001595859"/>
    </source>
</evidence>
<dbReference type="InterPro" id="IPR007278">
    <property type="entry name" value="DUF397"/>
</dbReference>
<dbReference type="Pfam" id="PF04149">
    <property type="entry name" value="DUF397"/>
    <property type="match status" value="1"/>
</dbReference>
<evidence type="ECO:0000313" key="2">
    <source>
        <dbReference type="EMBL" id="MFC4856587.1"/>
    </source>
</evidence>
<sequence>MRDTGWFKSTRSGGNDEGCVEVRLTEISVGVRDSKNATGPTFRFTPLEWQTFITATQKNHFTTQR</sequence>
<accession>A0ABV9S624</accession>
<keyword evidence="3" id="KW-1185">Reference proteome</keyword>